<dbReference type="AlphaFoldDB" id="A0A1B0FHZ5"/>
<protein>
    <submittedName>
        <fullName evidence="1">Uncharacterized protein</fullName>
    </submittedName>
</protein>
<reference evidence="1" key="1">
    <citation type="submission" date="2020-05" db="UniProtKB">
        <authorList>
            <consortium name="EnsemblMetazoa"/>
        </authorList>
    </citation>
    <scope>IDENTIFICATION</scope>
    <source>
        <strain evidence="1">Yale</strain>
    </source>
</reference>
<evidence type="ECO:0000313" key="1">
    <source>
        <dbReference type="EnsemblMetazoa" id="GMOY003415-PA"/>
    </source>
</evidence>
<dbReference type="EnsemblMetazoa" id="GMOY003415-RA">
    <property type="protein sequence ID" value="GMOY003415-PA"/>
    <property type="gene ID" value="GMOY003415"/>
</dbReference>
<dbReference type="VEuPathDB" id="VectorBase:GMOY003415"/>
<keyword evidence="2" id="KW-1185">Reference proteome</keyword>
<sequence length="85" mass="9858">MSKTTYNKKEQTTKTFSQTLVGQQFITKFSSASPFCETISFSSKHKRIQKHTSIHACNKRYDDDDDDDDDDSIANNSLVFYELMF</sequence>
<organism evidence="1 2">
    <name type="scientific">Glossina morsitans morsitans</name>
    <name type="common">Savannah tsetse fly</name>
    <dbReference type="NCBI Taxonomy" id="37546"/>
    <lineage>
        <taxon>Eukaryota</taxon>
        <taxon>Metazoa</taxon>
        <taxon>Ecdysozoa</taxon>
        <taxon>Arthropoda</taxon>
        <taxon>Hexapoda</taxon>
        <taxon>Insecta</taxon>
        <taxon>Pterygota</taxon>
        <taxon>Neoptera</taxon>
        <taxon>Endopterygota</taxon>
        <taxon>Diptera</taxon>
        <taxon>Brachycera</taxon>
        <taxon>Muscomorpha</taxon>
        <taxon>Hippoboscoidea</taxon>
        <taxon>Glossinidae</taxon>
        <taxon>Glossina</taxon>
    </lineage>
</organism>
<proteinExistence type="predicted"/>
<dbReference type="EMBL" id="CCAG010003935">
    <property type="status" value="NOT_ANNOTATED_CDS"/>
    <property type="molecule type" value="Genomic_DNA"/>
</dbReference>
<name>A0A1B0FHZ5_GLOMM</name>
<accession>A0A1B0FHZ5</accession>
<dbReference type="Proteomes" id="UP000092444">
    <property type="component" value="Unassembled WGS sequence"/>
</dbReference>
<evidence type="ECO:0000313" key="2">
    <source>
        <dbReference type="Proteomes" id="UP000092444"/>
    </source>
</evidence>